<dbReference type="InterPro" id="IPR000064">
    <property type="entry name" value="NLP_P60_dom"/>
</dbReference>
<keyword evidence="3" id="KW-0479">Metal-binding</keyword>
<dbReference type="Proteomes" id="UP001182304">
    <property type="component" value="Unassembled WGS sequence"/>
</dbReference>
<proteinExistence type="inferred from homology"/>
<dbReference type="Gene3D" id="3.90.1720.10">
    <property type="entry name" value="endopeptidase domain like (from Nostoc punctiforme)"/>
    <property type="match status" value="1"/>
</dbReference>
<comment type="caution">
    <text evidence="9">The sequence shown here is derived from an EMBL/GenBank/DDBJ whole genome shotgun (WGS) entry which is preliminary data.</text>
</comment>
<evidence type="ECO:0000256" key="1">
    <source>
        <dbReference type="ARBA" id="ARBA00007074"/>
    </source>
</evidence>
<dbReference type="InterPro" id="IPR028090">
    <property type="entry name" value="JAB_dom_prok"/>
</dbReference>
<comment type="similarity">
    <text evidence="1">Belongs to the peptidase C40 family.</text>
</comment>
<sequence>MKHIDDAIAHAKQSYPHESCGFFVLKKGKLQYVACTNLAQDTKEEFLISVEDYARAEKIGEIRTVVHSHPDESCLPSIADQDAHKVSGLEWCIIGLEGDEVSMHFMPAVTAIPDLYGRKFIHGMTDCYGFVRDWYQQELGIELPNYNRVDGWWNEGENLYVDNFENAGFYQVDDLHVGDMIVMQINATVPNHAGVYLGDGLIGHHLYGRLSSKDVYGQFYRDRTTHIMRHKKNTAQG</sequence>
<keyword evidence="2" id="KW-0645">Protease</keyword>
<evidence type="ECO:0000259" key="8">
    <source>
        <dbReference type="PROSITE" id="PS51935"/>
    </source>
</evidence>
<dbReference type="GO" id="GO:0008234">
    <property type="term" value="F:cysteine-type peptidase activity"/>
    <property type="evidence" value="ECO:0007669"/>
    <property type="project" value="UniProtKB-KW"/>
</dbReference>
<dbReference type="Gene3D" id="3.40.140.10">
    <property type="entry name" value="Cytidine Deaminase, domain 2"/>
    <property type="match status" value="1"/>
</dbReference>
<evidence type="ECO:0000256" key="4">
    <source>
        <dbReference type="ARBA" id="ARBA00022801"/>
    </source>
</evidence>
<evidence type="ECO:0000313" key="10">
    <source>
        <dbReference type="Proteomes" id="UP001182304"/>
    </source>
</evidence>
<dbReference type="InterPro" id="IPR051929">
    <property type="entry name" value="VirAsm_ModProt"/>
</dbReference>
<keyword evidence="6" id="KW-0862">Zinc</keyword>
<dbReference type="SUPFAM" id="SSF54001">
    <property type="entry name" value="Cysteine proteinases"/>
    <property type="match status" value="1"/>
</dbReference>
<keyword evidence="5" id="KW-0788">Thiol protease</keyword>
<dbReference type="GO" id="GO:0008270">
    <property type="term" value="F:zinc ion binding"/>
    <property type="evidence" value="ECO:0007669"/>
    <property type="project" value="TreeGrafter"/>
</dbReference>
<dbReference type="AlphaFoldDB" id="A0AAW8VAJ3"/>
<dbReference type="GO" id="GO:0008235">
    <property type="term" value="F:metalloexopeptidase activity"/>
    <property type="evidence" value="ECO:0007669"/>
    <property type="project" value="TreeGrafter"/>
</dbReference>
<evidence type="ECO:0000256" key="5">
    <source>
        <dbReference type="ARBA" id="ARBA00022807"/>
    </source>
</evidence>
<dbReference type="CDD" id="cd08073">
    <property type="entry name" value="MPN_NLPC_P60"/>
    <property type="match status" value="1"/>
</dbReference>
<dbReference type="GO" id="GO:0006508">
    <property type="term" value="P:proteolysis"/>
    <property type="evidence" value="ECO:0007669"/>
    <property type="project" value="UniProtKB-KW"/>
</dbReference>
<accession>A0AAW8VAJ3</accession>
<dbReference type="Pfam" id="PF00877">
    <property type="entry name" value="NLPC_P60"/>
    <property type="match status" value="1"/>
</dbReference>
<dbReference type="EMBL" id="JANIEN010000020">
    <property type="protein sequence ID" value="MDT3453342.1"/>
    <property type="molecule type" value="Genomic_DNA"/>
</dbReference>
<evidence type="ECO:0000256" key="2">
    <source>
        <dbReference type="ARBA" id="ARBA00022670"/>
    </source>
</evidence>
<dbReference type="SUPFAM" id="SSF102712">
    <property type="entry name" value="JAB1/MPN domain"/>
    <property type="match status" value="1"/>
</dbReference>
<reference evidence="9" key="1">
    <citation type="submission" date="2022-07" db="EMBL/GenBank/DDBJ databases">
        <title>Sequence of Pasteurella multocoda 17BRD-035.</title>
        <authorList>
            <person name="Roy Chowdhury P."/>
            <person name="Alhamami T."/>
            <person name="Trott D.J."/>
            <person name="Djordvevic S.P."/>
        </authorList>
    </citation>
    <scope>NUCLEOTIDE SEQUENCE</scope>
    <source>
        <strain evidence="9">17BRD-035</strain>
    </source>
</reference>
<name>A0AAW8VAJ3_PASMD</name>
<protein>
    <submittedName>
        <fullName evidence="9">C40 family peptidase</fullName>
    </submittedName>
</protein>
<evidence type="ECO:0000313" key="9">
    <source>
        <dbReference type="EMBL" id="MDT3453342.1"/>
    </source>
</evidence>
<gene>
    <name evidence="9" type="ORF">NQF69_11270</name>
</gene>
<dbReference type="InterPro" id="IPR038765">
    <property type="entry name" value="Papain-like_cys_pep_sf"/>
</dbReference>
<keyword evidence="7" id="KW-0482">Metalloprotease</keyword>
<evidence type="ECO:0000256" key="6">
    <source>
        <dbReference type="ARBA" id="ARBA00022833"/>
    </source>
</evidence>
<keyword evidence="4" id="KW-0378">Hydrolase</keyword>
<evidence type="ECO:0000256" key="3">
    <source>
        <dbReference type="ARBA" id="ARBA00022723"/>
    </source>
</evidence>
<dbReference type="PANTHER" id="PTHR34858">
    <property type="entry name" value="CYSO-CYSTEINE PEPTIDASE"/>
    <property type="match status" value="1"/>
</dbReference>
<dbReference type="PANTHER" id="PTHR34858:SF1">
    <property type="entry name" value="CYSO-CYSTEINE PEPTIDASE"/>
    <property type="match status" value="1"/>
</dbReference>
<feature type="domain" description="NlpC/P60" evidence="8">
    <location>
        <begin position="96"/>
        <end position="231"/>
    </location>
</feature>
<organism evidence="9 10">
    <name type="scientific">Pasteurella multocida</name>
    <dbReference type="NCBI Taxonomy" id="747"/>
    <lineage>
        <taxon>Bacteria</taxon>
        <taxon>Pseudomonadati</taxon>
        <taxon>Pseudomonadota</taxon>
        <taxon>Gammaproteobacteria</taxon>
        <taxon>Pasteurellales</taxon>
        <taxon>Pasteurellaceae</taxon>
        <taxon>Pasteurella</taxon>
    </lineage>
</organism>
<dbReference type="Pfam" id="PF14464">
    <property type="entry name" value="Prok-JAB"/>
    <property type="match status" value="1"/>
</dbReference>
<dbReference type="PROSITE" id="PS51935">
    <property type="entry name" value="NLPC_P60"/>
    <property type="match status" value="1"/>
</dbReference>
<evidence type="ECO:0000256" key="7">
    <source>
        <dbReference type="ARBA" id="ARBA00023049"/>
    </source>
</evidence>
<dbReference type="RefSeq" id="WP_079157834.1">
    <property type="nucleotide sequence ID" value="NZ_CP082272.1"/>
</dbReference>